<reference evidence="1 2" key="1">
    <citation type="journal article" date="2014" name="Mol. Plant">
        <title>Chromosome Scale Genome Assembly and Transcriptome Profiling of Nannochloropsis gaditana in Nitrogen Depletion.</title>
        <authorList>
            <person name="Corteggiani Carpinelli E."/>
            <person name="Telatin A."/>
            <person name="Vitulo N."/>
            <person name="Forcato C."/>
            <person name="D'Angelo M."/>
            <person name="Schiavon R."/>
            <person name="Vezzi A."/>
            <person name="Giacometti G.M."/>
            <person name="Morosinotto T."/>
            <person name="Valle G."/>
        </authorList>
    </citation>
    <scope>NUCLEOTIDE SEQUENCE [LARGE SCALE GENOMIC DNA]</scope>
    <source>
        <strain evidence="1 2">B-31</strain>
    </source>
</reference>
<accession>W7THK3</accession>
<gene>
    <name evidence="1" type="ORF">Naga_100664g2</name>
</gene>
<comment type="caution">
    <text evidence="1">The sequence shown here is derived from an EMBL/GenBank/DDBJ whole genome shotgun (WGS) entry which is preliminary data.</text>
</comment>
<evidence type="ECO:0000313" key="2">
    <source>
        <dbReference type="Proteomes" id="UP000019335"/>
    </source>
</evidence>
<keyword evidence="2" id="KW-1185">Reference proteome</keyword>
<dbReference type="Proteomes" id="UP000019335">
    <property type="component" value="Chromosome 11"/>
</dbReference>
<sequence>MYAVTGLVVGACLGGRKPACCLKDTRRDPPAALASQPPSLNHGQYPNACPTGSLGRGDGLRWLESRPLYSAALVFWASICSLNWERPAFGCTWPTGATSRMSVRTKSRLIWGSGPRCPTACGTRTRLNGCWKAVTSPSIALV</sequence>
<proteinExistence type="predicted"/>
<evidence type="ECO:0000313" key="1">
    <source>
        <dbReference type="EMBL" id="EWM25567.1"/>
    </source>
</evidence>
<dbReference type="EMBL" id="AZIL01000921">
    <property type="protein sequence ID" value="EWM25567.1"/>
    <property type="molecule type" value="Genomic_DNA"/>
</dbReference>
<protein>
    <submittedName>
        <fullName evidence="1">Uncharacterized protein</fullName>
    </submittedName>
</protein>
<dbReference type="AlphaFoldDB" id="W7THK3"/>
<organism evidence="1 2">
    <name type="scientific">Nannochloropsis gaditana</name>
    <dbReference type="NCBI Taxonomy" id="72520"/>
    <lineage>
        <taxon>Eukaryota</taxon>
        <taxon>Sar</taxon>
        <taxon>Stramenopiles</taxon>
        <taxon>Ochrophyta</taxon>
        <taxon>Eustigmatophyceae</taxon>
        <taxon>Eustigmatales</taxon>
        <taxon>Monodopsidaceae</taxon>
        <taxon>Nannochloropsis</taxon>
    </lineage>
</organism>
<name>W7THK3_9STRA</name>